<geneLocation type="plasmid" evidence="1 2">
    <name>pRK1-2</name>
</geneLocation>
<reference evidence="1 2" key="1">
    <citation type="submission" date="2020-10" db="EMBL/GenBank/DDBJ databases">
        <title>Complete genome sequence of Cupriavidus basilensis CCUG 49340T.</title>
        <authorList>
            <person name="Salva-Serra F."/>
            <person name="Donoso R.A."/>
            <person name="Cho K.H."/>
            <person name="Yoo J.A."/>
            <person name="Lee K."/>
            <person name="Yoon S.-H."/>
            <person name="Perez-Pantoja D."/>
            <person name="Moore E.R.B."/>
        </authorList>
    </citation>
    <scope>NUCLEOTIDE SEQUENCE [LARGE SCALE GENOMIC DNA]</scope>
    <source>
        <strain evidence="2">CCUG 49340</strain>
        <plasmid evidence="1 2">pRK1-2</plasmid>
    </source>
</reference>
<accession>A0A643G0E0</accession>
<evidence type="ECO:0000313" key="2">
    <source>
        <dbReference type="Proteomes" id="UP000397656"/>
    </source>
</evidence>
<dbReference type="EMBL" id="CP062806">
    <property type="protein sequence ID" value="QOT82159.1"/>
    <property type="molecule type" value="Genomic_DNA"/>
</dbReference>
<dbReference type="Proteomes" id="UP000397656">
    <property type="component" value="Plasmid pRK1-2"/>
</dbReference>
<evidence type="ECO:0000313" key="1">
    <source>
        <dbReference type="EMBL" id="QOT82159.1"/>
    </source>
</evidence>
<proteinExistence type="predicted"/>
<evidence type="ECO:0008006" key="3">
    <source>
        <dbReference type="Google" id="ProtNLM"/>
    </source>
</evidence>
<keyword evidence="1" id="KW-0614">Plasmid</keyword>
<protein>
    <recommendedName>
        <fullName evidence="3">Lipoprotein transmembrane</fullName>
    </recommendedName>
</protein>
<dbReference type="AlphaFoldDB" id="A0A643G0E0"/>
<sequence length="159" mass="17723">MLCAAFGVLGGCSTFAPMQTGQAAIGQPESAVQARLGKPAEQYPTADGGTRWLYPTGPLGQYTYAADFDATGNLRSFRQILTSTDFARIQLGQSTQDYVLRTFGKPEAMTYYPLSDRNVWTYRFREAGWWPSLMNVAFDRDNIARVTQVVHDPLYAPYD</sequence>
<organism evidence="1 2">
    <name type="scientific">Cupriavidus basilensis</name>
    <dbReference type="NCBI Taxonomy" id="68895"/>
    <lineage>
        <taxon>Bacteria</taxon>
        <taxon>Pseudomonadati</taxon>
        <taxon>Pseudomonadota</taxon>
        <taxon>Betaproteobacteria</taxon>
        <taxon>Burkholderiales</taxon>
        <taxon>Burkholderiaceae</taxon>
        <taxon>Cupriavidus</taxon>
    </lineage>
</organism>
<name>A0A643G0E0_9BURK</name>
<gene>
    <name evidence="1" type="ORF">F7R26_038180</name>
</gene>